<accession>A0A0D3KDD8</accession>
<evidence type="ECO:0000313" key="2">
    <source>
        <dbReference type="Proteomes" id="UP000013827"/>
    </source>
</evidence>
<dbReference type="KEGG" id="ehx:EMIHUDRAFT_229277"/>
<proteinExistence type="predicted"/>
<dbReference type="RefSeq" id="XP_005786202.1">
    <property type="nucleotide sequence ID" value="XM_005786145.1"/>
</dbReference>
<name>A0A0D3KDD8_EMIH1</name>
<protein>
    <submittedName>
        <fullName evidence="1">Uncharacterized protein</fullName>
    </submittedName>
</protein>
<organism evidence="1 2">
    <name type="scientific">Emiliania huxleyi (strain CCMP1516)</name>
    <dbReference type="NCBI Taxonomy" id="280463"/>
    <lineage>
        <taxon>Eukaryota</taxon>
        <taxon>Haptista</taxon>
        <taxon>Haptophyta</taxon>
        <taxon>Prymnesiophyceae</taxon>
        <taxon>Isochrysidales</taxon>
        <taxon>Noelaerhabdaceae</taxon>
        <taxon>Emiliania</taxon>
    </lineage>
</organism>
<dbReference type="GeneID" id="17279044"/>
<dbReference type="Proteomes" id="UP000013827">
    <property type="component" value="Unassembled WGS sequence"/>
</dbReference>
<reference evidence="1" key="2">
    <citation type="submission" date="2024-10" db="UniProtKB">
        <authorList>
            <consortium name="EnsemblProtists"/>
        </authorList>
    </citation>
    <scope>IDENTIFICATION</scope>
</reference>
<dbReference type="PaxDb" id="2903-EOD33773"/>
<dbReference type="EnsemblProtists" id="EOD33773">
    <property type="protein sequence ID" value="EOD33773"/>
    <property type="gene ID" value="EMIHUDRAFT_229277"/>
</dbReference>
<sequence>MLQRRSRAEADSLGEFWISFFNAKSGDKAVAALVSGGHVADGEPETIAAFLLANDGKLRRRVQGCGDVSVCFCPNHVVAEISAV</sequence>
<dbReference type="AlphaFoldDB" id="A0A0D3KDD8"/>
<dbReference type="HOGENOM" id="CLU_2532220_0_0_1"/>
<keyword evidence="2" id="KW-1185">Reference proteome</keyword>
<evidence type="ECO:0000313" key="1">
    <source>
        <dbReference type="EnsemblProtists" id="EOD33773"/>
    </source>
</evidence>
<reference evidence="2" key="1">
    <citation type="journal article" date="2013" name="Nature">
        <title>Pan genome of the phytoplankton Emiliania underpins its global distribution.</title>
        <authorList>
            <person name="Read B.A."/>
            <person name="Kegel J."/>
            <person name="Klute M.J."/>
            <person name="Kuo A."/>
            <person name="Lefebvre S.C."/>
            <person name="Maumus F."/>
            <person name="Mayer C."/>
            <person name="Miller J."/>
            <person name="Monier A."/>
            <person name="Salamov A."/>
            <person name="Young J."/>
            <person name="Aguilar M."/>
            <person name="Claverie J.M."/>
            <person name="Frickenhaus S."/>
            <person name="Gonzalez K."/>
            <person name="Herman E.K."/>
            <person name="Lin Y.C."/>
            <person name="Napier J."/>
            <person name="Ogata H."/>
            <person name="Sarno A.F."/>
            <person name="Shmutz J."/>
            <person name="Schroeder D."/>
            <person name="de Vargas C."/>
            <person name="Verret F."/>
            <person name="von Dassow P."/>
            <person name="Valentin K."/>
            <person name="Van de Peer Y."/>
            <person name="Wheeler G."/>
            <person name="Dacks J.B."/>
            <person name="Delwiche C.F."/>
            <person name="Dyhrman S.T."/>
            <person name="Glockner G."/>
            <person name="John U."/>
            <person name="Richards T."/>
            <person name="Worden A.Z."/>
            <person name="Zhang X."/>
            <person name="Grigoriev I.V."/>
            <person name="Allen A.E."/>
            <person name="Bidle K."/>
            <person name="Borodovsky M."/>
            <person name="Bowler C."/>
            <person name="Brownlee C."/>
            <person name="Cock J.M."/>
            <person name="Elias M."/>
            <person name="Gladyshev V.N."/>
            <person name="Groth M."/>
            <person name="Guda C."/>
            <person name="Hadaegh A."/>
            <person name="Iglesias-Rodriguez M.D."/>
            <person name="Jenkins J."/>
            <person name="Jones B.M."/>
            <person name="Lawson T."/>
            <person name="Leese F."/>
            <person name="Lindquist E."/>
            <person name="Lobanov A."/>
            <person name="Lomsadze A."/>
            <person name="Malik S.B."/>
            <person name="Marsh M.E."/>
            <person name="Mackinder L."/>
            <person name="Mock T."/>
            <person name="Mueller-Roeber B."/>
            <person name="Pagarete A."/>
            <person name="Parker M."/>
            <person name="Probert I."/>
            <person name="Quesneville H."/>
            <person name="Raines C."/>
            <person name="Rensing S.A."/>
            <person name="Riano-Pachon D.M."/>
            <person name="Richier S."/>
            <person name="Rokitta S."/>
            <person name="Shiraiwa Y."/>
            <person name="Soanes D.M."/>
            <person name="van der Giezen M."/>
            <person name="Wahlund T.M."/>
            <person name="Williams B."/>
            <person name="Wilson W."/>
            <person name="Wolfe G."/>
            <person name="Wurch L.L."/>
        </authorList>
    </citation>
    <scope>NUCLEOTIDE SEQUENCE</scope>
</reference>